<evidence type="ECO:0000313" key="5">
    <source>
        <dbReference type="Proteomes" id="UP001155901"/>
    </source>
</evidence>
<reference evidence="3" key="1">
    <citation type="submission" date="2021-07" db="EMBL/GenBank/DDBJ databases">
        <title>Characterization of violacein-producing bacteria and related species.</title>
        <authorList>
            <person name="Wilson H.S."/>
            <person name="De Leon M.E."/>
        </authorList>
    </citation>
    <scope>NUCLEOTIDE SEQUENCE</scope>
    <source>
        <strain evidence="3">HSC-15S17</strain>
    </source>
</reference>
<dbReference type="GO" id="GO:0016787">
    <property type="term" value="F:hydrolase activity"/>
    <property type="evidence" value="ECO:0007669"/>
    <property type="project" value="InterPro"/>
</dbReference>
<evidence type="ECO:0000313" key="6">
    <source>
        <dbReference type="Proteomes" id="UP001162889"/>
    </source>
</evidence>
<evidence type="ECO:0000313" key="4">
    <source>
        <dbReference type="EMBL" id="MCP2010014.1"/>
    </source>
</evidence>
<feature type="chain" id="PRO_5041242027" evidence="1">
    <location>
        <begin position="27"/>
        <end position="428"/>
    </location>
</feature>
<keyword evidence="6" id="KW-1185">Reference proteome</keyword>
<sequence>MNVIAMSVRRTYTLPLLLLACSAASAAPPAVTAIKAAHMLDVRSGALVDNAVVLVSGERITAAGSGLAIPDGAQVIDLGNKTLLPGLIDMHTHLTGDPQDAGYSIIAKSIPRITLTGAKNARLTLQAGFTTVRDVGADGYTDIGLRDAINDGDVPGPRMAASGPALSITGGHCDDTMHAPEYKITSLGVADGVAEALKVTRRNIKYGADVIKICATGGVLSFGDDPRTSQYTQEELKAIIGDAHRLGRKAAAHAHGGDGIKLAVLAGIDSIEHGSYIDDEGIKLMKEHKTWLVPTVYLGDWLIDNAEAIKLPPPLLEKAKVVLPTARLNIARAIKAGVPLAFGTDAGVYPHGLNAREFGTLVKLGMTPIQAIRAATLNASELLGWTDKVGTIEVGKFADLIAVDGEPLKDVKTLESVQWVMKGGAVVK</sequence>
<dbReference type="Pfam" id="PF01979">
    <property type="entry name" value="Amidohydro_1"/>
    <property type="match status" value="1"/>
</dbReference>
<keyword evidence="1" id="KW-0732">Signal</keyword>
<gene>
    <name evidence="3" type="ORF">KVP70_19885</name>
    <name evidence="4" type="ORF">L1274_003746</name>
</gene>
<feature type="domain" description="Amidohydrolase-related" evidence="2">
    <location>
        <begin position="82"/>
        <end position="427"/>
    </location>
</feature>
<dbReference type="RefSeq" id="WP_217943886.1">
    <property type="nucleotide sequence ID" value="NZ_JAHTGR010000010.1"/>
</dbReference>
<dbReference type="AlphaFoldDB" id="A0AA41HG99"/>
<evidence type="ECO:0000259" key="2">
    <source>
        <dbReference type="Pfam" id="PF01979"/>
    </source>
</evidence>
<comment type="caution">
    <text evidence="3">The sequence shown here is derived from an EMBL/GenBank/DDBJ whole genome shotgun (WGS) entry which is preliminary data.</text>
</comment>
<dbReference type="InterPro" id="IPR057744">
    <property type="entry name" value="OTAase-like"/>
</dbReference>
<name>A0AA41HG99_9BURK</name>
<organism evidence="3 5">
    <name type="scientific">Duganella violaceipulchra</name>
    <dbReference type="NCBI Taxonomy" id="2849652"/>
    <lineage>
        <taxon>Bacteria</taxon>
        <taxon>Pseudomonadati</taxon>
        <taxon>Pseudomonadota</taxon>
        <taxon>Betaproteobacteria</taxon>
        <taxon>Burkholderiales</taxon>
        <taxon>Oxalobacteraceae</taxon>
        <taxon>Telluria group</taxon>
        <taxon>Duganella</taxon>
    </lineage>
</organism>
<dbReference type="Proteomes" id="UP001155901">
    <property type="component" value="Unassembled WGS sequence"/>
</dbReference>
<dbReference type="Proteomes" id="UP001162889">
    <property type="component" value="Unassembled WGS sequence"/>
</dbReference>
<dbReference type="PANTHER" id="PTHR43135">
    <property type="entry name" value="ALPHA-D-RIBOSE 1-METHYLPHOSPHONATE 5-TRIPHOSPHATE DIPHOSPHATASE"/>
    <property type="match status" value="1"/>
</dbReference>
<reference evidence="4" key="2">
    <citation type="submission" date="2022-03" db="EMBL/GenBank/DDBJ databases">
        <title>Genome Encyclopedia of Bacteria and Archaea VI: Functional Genomics of Type Strains.</title>
        <authorList>
            <person name="Whitman W."/>
        </authorList>
    </citation>
    <scope>NUCLEOTIDE SEQUENCE</scope>
    <source>
        <strain evidence="4">HSC-15S17</strain>
    </source>
</reference>
<evidence type="ECO:0000313" key="3">
    <source>
        <dbReference type="EMBL" id="MBV6323198.1"/>
    </source>
</evidence>
<proteinExistence type="predicted"/>
<feature type="signal peptide" evidence="1">
    <location>
        <begin position="1"/>
        <end position="26"/>
    </location>
</feature>
<dbReference type="InterPro" id="IPR006680">
    <property type="entry name" value="Amidohydro-rel"/>
</dbReference>
<dbReference type="PANTHER" id="PTHR43135:SF3">
    <property type="entry name" value="ALPHA-D-RIBOSE 1-METHYLPHOSPHONATE 5-TRIPHOSPHATE DIPHOSPHATASE"/>
    <property type="match status" value="1"/>
</dbReference>
<dbReference type="EMBL" id="JAHTGR010000010">
    <property type="protein sequence ID" value="MBV6323198.1"/>
    <property type="molecule type" value="Genomic_DNA"/>
</dbReference>
<dbReference type="CDD" id="cd01299">
    <property type="entry name" value="Met_dep_hydrolase_A"/>
    <property type="match status" value="1"/>
</dbReference>
<dbReference type="InterPro" id="IPR051781">
    <property type="entry name" value="Metallo-dep_Hydrolase"/>
</dbReference>
<accession>A0AA41HG99</accession>
<dbReference type="EMBL" id="JALJZU010000007">
    <property type="protein sequence ID" value="MCP2010014.1"/>
    <property type="molecule type" value="Genomic_DNA"/>
</dbReference>
<protein>
    <submittedName>
        <fullName evidence="3">Amidohydrolase family protein</fullName>
    </submittedName>
    <submittedName>
        <fullName evidence="4">Imidazolonepropionase-like amidohydrolase</fullName>
    </submittedName>
</protein>
<evidence type="ECO:0000256" key="1">
    <source>
        <dbReference type="SAM" id="SignalP"/>
    </source>
</evidence>